<evidence type="ECO:0000256" key="7">
    <source>
        <dbReference type="SAM" id="SignalP"/>
    </source>
</evidence>
<evidence type="ECO:0000256" key="2">
    <source>
        <dbReference type="ARBA" id="ARBA00022553"/>
    </source>
</evidence>
<dbReference type="InterPro" id="IPR010209">
    <property type="entry name" value="Ion_transpt_RnfG/RsxG"/>
</dbReference>
<evidence type="ECO:0000259" key="8">
    <source>
        <dbReference type="Pfam" id="PF04205"/>
    </source>
</evidence>
<dbReference type="Pfam" id="PF04205">
    <property type="entry name" value="FMN_bind"/>
    <property type="match status" value="1"/>
</dbReference>
<sequence length="202" mass="21909" precursor="true">MHSKTFSRKACAAVFVLGWLLSFAAMGDDKKPSAIDEALEGAFPGAEIERVTCVLTPKQRERVGKLGGQSDYPRKTTFAYVAKKDGVVLGTAFFDSHKVRTKRETLMLVVAPDGSLQSSVTIAFQEPPEYVAQDSFYASLKGRRQGKELQLGRGLDGTTGATLTCRAVAEAARRVLGLHEVLGEKVGRKPEKPENPPEEAGR</sequence>
<evidence type="ECO:0000256" key="3">
    <source>
        <dbReference type="ARBA" id="ARBA00022630"/>
    </source>
</evidence>
<dbReference type="OrthoDB" id="9811133at2"/>
<dbReference type="GO" id="GO:0022900">
    <property type="term" value="P:electron transport chain"/>
    <property type="evidence" value="ECO:0007669"/>
    <property type="project" value="InterPro"/>
</dbReference>
<feature type="chain" id="PRO_5022042191" description="FMN-binding domain-containing protein" evidence="7">
    <location>
        <begin position="28"/>
        <end position="202"/>
    </location>
</feature>
<keyword evidence="1" id="KW-0813">Transport</keyword>
<dbReference type="GO" id="GO:0009055">
    <property type="term" value="F:electron transfer activity"/>
    <property type="evidence" value="ECO:0007669"/>
    <property type="project" value="InterPro"/>
</dbReference>
<reference evidence="9 10" key="1">
    <citation type="submission" date="2019-02" db="EMBL/GenBank/DDBJ databases">
        <title>Deep-cultivation of Planctomycetes and their phenomic and genomic characterization uncovers novel biology.</title>
        <authorList>
            <person name="Wiegand S."/>
            <person name="Jogler M."/>
            <person name="Boedeker C."/>
            <person name="Pinto D."/>
            <person name="Vollmers J."/>
            <person name="Rivas-Marin E."/>
            <person name="Kohn T."/>
            <person name="Peeters S.H."/>
            <person name="Heuer A."/>
            <person name="Rast P."/>
            <person name="Oberbeckmann S."/>
            <person name="Bunk B."/>
            <person name="Jeske O."/>
            <person name="Meyerdierks A."/>
            <person name="Storesund J.E."/>
            <person name="Kallscheuer N."/>
            <person name="Luecker S."/>
            <person name="Lage O.M."/>
            <person name="Pohl T."/>
            <person name="Merkel B.J."/>
            <person name="Hornburger P."/>
            <person name="Mueller R.-W."/>
            <person name="Bruemmer F."/>
            <person name="Labrenz M."/>
            <person name="Spormann A.M."/>
            <person name="Op den Camp H."/>
            <person name="Overmann J."/>
            <person name="Amann R."/>
            <person name="Jetten M.S.M."/>
            <person name="Mascher T."/>
            <person name="Medema M.H."/>
            <person name="Devos D.P."/>
            <person name="Kaster A.-K."/>
            <person name="Ovreas L."/>
            <person name="Rohde M."/>
            <person name="Galperin M.Y."/>
            <person name="Jogler C."/>
        </authorList>
    </citation>
    <scope>NUCLEOTIDE SEQUENCE [LARGE SCALE GENOMIC DNA]</scope>
    <source>
        <strain evidence="9 10">Poly30</strain>
    </source>
</reference>
<dbReference type="Proteomes" id="UP000320390">
    <property type="component" value="Chromosome"/>
</dbReference>
<dbReference type="GO" id="GO:0010181">
    <property type="term" value="F:FMN binding"/>
    <property type="evidence" value="ECO:0007669"/>
    <property type="project" value="InterPro"/>
</dbReference>
<name>A0A518EW74_9BACT</name>
<accession>A0A518EW74</accession>
<dbReference type="AlphaFoldDB" id="A0A518EW74"/>
<dbReference type="EMBL" id="CP036434">
    <property type="protein sequence ID" value="QDV08324.1"/>
    <property type="molecule type" value="Genomic_DNA"/>
</dbReference>
<evidence type="ECO:0000256" key="4">
    <source>
        <dbReference type="ARBA" id="ARBA00022643"/>
    </source>
</evidence>
<dbReference type="PANTHER" id="PTHR36118:SF1">
    <property type="entry name" value="ION-TRANSLOCATING OXIDOREDUCTASE COMPLEX SUBUNIT G"/>
    <property type="match status" value="1"/>
</dbReference>
<proteinExistence type="predicted"/>
<dbReference type="PANTHER" id="PTHR36118">
    <property type="entry name" value="ION-TRANSLOCATING OXIDOREDUCTASE COMPLEX SUBUNIT G"/>
    <property type="match status" value="1"/>
</dbReference>
<evidence type="ECO:0000256" key="1">
    <source>
        <dbReference type="ARBA" id="ARBA00022448"/>
    </source>
</evidence>
<evidence type="ECO:0000256" key="6">
    <source>
        <dbReference type="SAM" id="MobiDB-lite"/>
    </source>
</evidence>
<evidence type="ECO:0000313" key="10">
    <source>
        <dbReference type="Proteomes" id="UP000320390"/>
    </source>
</evidence>
<evidence type="ECO:0000313" key="9">
    <source>
        <dbReference type="EMBL" id="QDV08324.1"/>
    </source>
</evidence>
<keyword evidence="3" id="KW-0285">Flavoprotein</keyword>
<feature type="domain" description="FMN-binding" evidence="8">
    <location>
        <begin position="105"/>
        <end position="176"/>
    </location>
</feature>
<feature type="region of interest" description="Disordered" evidence="6">
    <location>
        <begin position="183"/>
        <end position="202"/>
    </location>
</feature>
<evidence type="ECO:0000256" key="5">
    <source>
        <dbReference type="ARBA" id="ARBA00022982"/>
    </source>
</evidence>
<keyword evidence="2" id="KW-0597">Phosphoprotein</keyword>
<organism evidence="9 10">
    <name type="scientific">Saltatorellus ferox</name>
    <dbReference type="NCBI Taxonomy" id="2528018"/>
    <lineage>
        <taxon>Bacteria</taxon>
        <taxon>Pseudomonadati</taxon>
        <taxon>Planctomycetota</taxon>
        <taxon>Planctomycetia</taxon>
        <taxon>Planctomycetia incertae sedis</taxon>
        <taxon>Saltatorellus</taxon>
    </lineage>
</organism>
<keyword evidence="10" id="KW-1185">Reference proteome</keyword>
<feature type="signal peptide" evidence="7">
    <location>
        <begin position="1"/>
        <end position="27"/>
    </location>
</feature>
<keyword evidence="4" id="KW-0288">FMN</keyword>
<dbReference type="RefSeq" id="WP_145200774.1">
    <property type="nucleotide sequence ID" value="NZ_CP036434.1"/>
</dbReference>
<gene>
    <name evidence="9" type="ORF">Poly30_38620</name>
</gene>
<keyword evidence="7" id="KW-0732">Signal</keyword>
<dbReference type="GO" id="GO:0005886">
    <property type="term" value="C:plasma membrane"/>
    <property type="evidence" value="ECO:0007669"/>
    <property type="project" value="InterPro"/>
</dbReference>
<dbReference type="InterPro" id="IPR007329">
    <property type="entry name" value="FMN-bd"/>
</dbReference>
<protein>
    <recommendedName>
        <fullName evidence="8">FMN-binding domain-containing protein</fullName>
    </recommendedName>
</protein>
<keyword evidence="5" id="KW-0249">Electron transport</keyword>